<dbReference type="InterPro" id="IPR051803">
    <property type="entry name" value="TA_system_RelE-like_toxin"/>
</dbReference>
<reference evidence="4" key="1">
    <citation type="submission" date="2018-02" db="EMBL/GenBank/DDBJ databases">
        <authorList>
            <person name="Hausmann B."/>
        </authorList>
    </citation>
    <scope>NUCLEOTIDE SEQUENCE [LARGE SCALE GENOMIC DNA]</scope>
    <source>
        <strain evidence="4">Peat soil MAG SbA1</strain>
    </source>
</reference>
<evidence type="ECO:0000256" key="1">
    <source>
        <dbReference type="ARBA" id="ARBA00006226"/>
    </source>
</evidence>
<proteinExistence type="inferred from homology"/>
<accession>A0A2U3KYH3</accession>
<keyword evidence="2" id="KW-1277">Toxin-antitoxin system</keyword>
<gene>
    <name evidence="3" type="ORF">SBA1_550012</name>
</gene>
<name>A0A2U3KYH3_9BACT</name>
<sequence length="109" mass="12731">MGARQVWSLQEALMLPVVWLAEAAADLEEARKWYEDIRPEIGERFALAVDSAIRAISTNPLQFPAVYRDRRRAGVRRFPYGVFFEVQEQRIVVIACFHGRRNPKRQESR</sequence>
<dbReference type="Proteomes" id="UP000238701">
    <property type="component" value="Unassembled WGS sequence"/>
</dbReference>
<organism evidence="3 4">
    <name type="scientific">Candidatus Sulfotelmatobacter kueseliae</name>
    <dbReference type="NCBI Taxonomy" id="2042962"/>
    <lineage>
        <taxon>Bacteria</taxon>
        <taxon>Pseudomonadati</taxon>
        <taxon>Acidobacteriota</taxon>
        <taxon>Terriglobia</taxon>
        <taxon>Terriglobales</taxon>
        <taxon>Candidatus Korobacteraceae</taxon>
        <taxon>Candidatus Sulfotelmatobacter</taxon>
    </lineage>
</organism>
<evidence type="ECO:0000313" key="3">
    <source>
        <dbReference type="EMBL" id="SPF44647.1"/>
    </source>
</evidence>
<dbReference type="Pfam" id="PF05016">
    <property type="entry name" value="ParE_toxin"/>
    <property type="match status" value="1"/>
</dbReference>
<comment type="similarity">
    <text evidence="1">Belongs to the RelE toxin family.</text>
</comment>
<dbReference type="Gene3D" id="3.30.2310.20">
    <property type="entry name" value="RelE-like"/>
    <property type="match status" value="1"/>
</dbReference>
<dbReference type="InterPro" id="IPR007712">
    <property type="entry name" value="RelE/ParE_toxin"/>
</dbReference>
<dbReference type="PANTHER" id="PTHR33755">
    <property type="entry name" value="TOXIN PARE1-RELATED"/>
    <property type="match status" value="1"/>
</dbReference>
<dbReference type="EMBL" id="OMOD01000150">
    <property type="protein sequence ID" value="SPF44647.1"/>
    <property type="molecule type" value="Genomic_DNA"/>
</dbReference>
<evidence type="ECO:0000313" key="4">
    <source>
        <dbReference type="Proteomes" id="UP000238701"/>
    </source>
</evidence>
<dbReference type="InterPro" id="IPR035093">
    <property type="entry name" value="RelE/ParE_toxin_dom_sf"/>
</dbReference>
<dbReference type="PANTHER" id="PTHR33755:SF8">
    <property type="entry name" value="TOXIN PARE2"/>
    <property type="match status" value="1"/>
</dbReference>
<evidence type="ECO:0000256" key="2">
    <source>
        <dbReference type="ARBA" id="ARBA00022649"/>
    </source>
</evidence>
<dbReference type="AlphaFoldDB" id="A0A2U3KYH3"/>
<protein>
    <submittedName>
        <fullName evidence="3">Plasmid stabilization system</fullName>
    </submittedName>
</protein>